<name>A0A9X2F6Z6_9SPHI</name>
<accession>A0A9X2F6Z6</accession>
<dbReference type="RefSeq" id="WP_252587489.1">
    <property type="nucleotide sequence ID" value="NZ_JAMWYS010000028.1"/>
</dbReference>
<evidence type="ECO:0000313" key="2">
    <source>
        <dbReference type="EMBL" id="MCO4292998.1"/>
    </source>
</evidence>
<reference evidence="2" key="1">
    <citation type="submission" date="2022-06" db="EMBL/GenBank/DDBJ databases">
        <title>Solitalea sp. MAHUQ-68 isolated from rhizospheric soil.</title>
        <authorList>
            <person name="Huq M.A."/>
        </authorList>
    </citation>
    <scope>NUCLEOTIDE SEQUENCE</scope>
    <source>
        <strain evidence="2">MAHUQ-68</strain>
    </source>
</reference>
<dbReference type="SUPFAM" id="SSF56925">
    <property type="entry name" value="OMPA-like"/>
    <property type="match status" value="1"/>
</dbReference>
<keyword evidence="3" id="KW-1185">Reference proteome</keyword>
<dbReference type="AlphaFoldDB" id="A0A9X2F6Z6"/>
<gene>
    <name evidence="2" type="ORF">NF867_09000</name>
</gene>
<organism evidence="2 3">
    <name type="scientific">Solitalea agri</name>
    <dbReference type="NCBI Taxonomy" id="2953739"/>
    <lineage>
        <taxon>Bacteria</taxon>
        <taxon>Pseudomonadati</taxon>
        <taxon>Bacteroidota</taxon>
        <taxon>Sphingobacteriia</taxon>
        <taxon>Sphingobacteriales</taxon>
        <taxon>Sphingobacteriaceae</taxon>
        <taxon>Solitalea</taxon>
    </lineage>
</organism>
<evidence type="ECO:0008006" key="4">
    <source>
        <dbReference type="Google" id="ProtNLM"/>
    </source>
</evidence>
<proteinExistence type="predicted"/>
<sequence>MKRIFLLAILFVSAISVSNNAKAQAPAGKKLLNIAFESGFPIGNSADFHKVVLGGSLQAEFPVKSNLSVTATAGYSSFSNGKETPLGGTYSSVGFIPVKVGGKYYFGSNFYGIGEVGAAFYTGDGSSTAFVFAPGIGYSFPVADNKFIDVSARFEDHLVSGGDLSFFGLRFAYAFGF</sequence>
<protein>
    <recommendedName>
        <fullName evidence="4">Outer membrane protein beta-barrel domain-containing protein</fullName>
    </recommendedName>
</protein>
<dbReference type="InterPro" id="IPR011250">
    <property type="entry name" value="OMP/PagP_B-barrel"/>
</dbReference>
<feature type="chain" id="PRO_5040852735" description="Outer membrane protein beta-barrel domain-containing protein" evidence="1">
    <location>
        <begin position="24"/>
        <end position="177"/>
    </location>
</feature>
<feature type="signal peptide" evidence="1">
    <location>
        <begin position="1"/>
        <end position="23"/>
    </location>
</feature>
<dbReference type="EMBL" id="JAMWYS010000028">
    <property type="protein sequence ID" value="MCO4292998.1"/>
    <property type="molecule type" value="Genomic_DNA"/>
</dbReference>
<dbReference type="Proteomes" id="UP001155182">
    <property type="component" value="Unassembled WGS sequence"/>
</dbReference>
<evidence type="ECO:0000313" key="3">
    <source>
        <dbReference type="Proteomes" id="UP001155182"/>
    </source>
</evidence>
<comment type="caution">
    <text evidence="2">The sequence shown here is derived from an EMBL/GenBank/DDBJ whole genome shotgun (WGS) entry which is preliminary data.</text>
</comment>
<evidence type="ECO:0000256" key="1">
    <source>
        <dbReference type="SAM" id="SignalP"/>
    </source>
</evidence>
<keyword evidence="1" id="KW-0732">Signal</keyword>